<comment type="similarity">
    <text evidence="1">Belongs to the class II fructose-bisphosphate aldolase family.</text>
</comment>
<name>A0ABQ8GR79_9PEZI</name>
<sequence length="288" mass="31349">MTSFPQNNRTFQILHDAAKGGYAVGAYNCYNDDGVIAVIRAAESCKSPAIIQIFPWTLRFQGVHFVKYVVDSAHAASVPIAVHLDHCIEPADVELALTLPFDSIMIDASVSEPEENVRQCKKIVEIANARGIAIEAEMGRIEGGEDGLPAIDMDSILTHPDGARDFVEKTGVQFLAPSFGNIHGNYGAGGPGASWRLPILMDVHNAIPQIPLVLHGTHGVSDELFREAMKYGVVKVNLNKTVRDAYTDFMAQHAGKLELTTLKTKGVEVYTMSIQRVMRYVLDSAGKA</sequence>
<comment type="caution">
    <text evidence="2">The sequence shown here is derived from an EMBL/GenBank/DDBJ whole genome shotgun (WGS) entry which is preliminary data.</text>
</comment>
<keyword evidence="1" id="KW-0479">Metal-binding</keyword>
<reference evidence="2 3" key="1">
    <citation type="journal article" date="2021" name="Nat. Commun.">
        <title>Genetic determinants of endophytism in the Arabidopsis root mycobiome.</title>
        <authorList>
            <person name="Mesny F."/>
            <person name="Miyauchi S."/>
            <person name="Thiergart T."/>
            <person name="Pickel B."/>
            <person name="Atanasova L."/>
            <person name="Karlsson M."/>
            <person name="Huettel B."/>
            <person name="Barry K.W."/>
            <person name="Haridas S."/>
            <person name="Chen C."/>
            <person name="Bauer D."/>
            <person name="Andreopoulos W."/>
            <person name="Pangilinan J."/>
            <person name="LaButti K."/>
            <person name="Riley R."/>
            <person name="Lipzen A."/>
            <person name="Clum A."/>
            <person name="Drula E."/>
            <person name="Henrissat B."/>
            <person name="Kohler A."/>
            <person name="Grigoriev I.V."/>
            <person name="Martin F.M."/>
            <person name="Hacquard S."/>
        </authorList>
    </citation>
    <scope>NUCLEOTIDE SEQUENCE [LARGE SCALE GENOMIC DNA]</scope>
    <source>
        <strain evidence="2 3">MPI-SDFR-AT-0080</strain>
    </source>
</reference>
<evidence type="ECO:0000313" key="2">
    <source>
        <dbReference type="EMBL" id="KAH7062697.1"/>
    </source>
</evidence>
<dbReference type="InterPro" id="IPR050246">
    <property type="entry name" value="Class_II_FBP_aldolase"/>
</dbReference>
<dbReference type="Proteomes" id="UP000774617">
    <property type="component" value="Unassembled WGS sequence"/>
</dbReference>
<organism evidence="2 3">
    <name type="scientific">Macrophomina phaseolina</name>
    <dbReference type="NCBI Taxonomy" id="35725"/>
    <lineage>
        <taxon>Eukaryota</taxon>
        <taxon>Fungi</taxon>
        <taxon>Dikarya</taxon>
        <taxon>Ascomycota</taxon>
        <taxon>Pezizomycotina</taxon>
        <taxon>Dothideomycetes</taxon>
        <taxon>Dothideomycetes incertae sedis</taxon>
        <taxon>Botryosphaeriales</taxon>
        <taxon>Botryosphaeriaceae</taxon>
        <taxon>Macrophomina</taxon>
    </lineage>
</organism>
<keyword evidence="3" id="KW-1185">Reference proteome</keyword>
<evidence type="ECO:0000256" key="1">
    <source>
        <dbReference type="RuleBase" id="RU366023"/>
    </source>
</evidence>
<dbReference type="EMBL" id="JAGTJR010000003">
    <property type="protein sequence ID" value="KAH7062697.1"/>
    <property type="molecule type" value="Genomic_DNA"/>
</dbReference>
<gene>
    <name evidence="2" type="ORF">B0J12DRAFT_646218</name>
</gene>
<dbReference type="CDD" id="cd00947">
    <property type="entry name" value="TBP_aldolase_IIB"/>
    <property type="match status" value="1"/>
</dbReference>
<proteinExistence type="inferred from homology"/>
<comment type="pathway">
    <text evidence="1">Carbohydrate degradation; glycolysis; D-glyceraldehyde 3-phosphate and glycerone phosphate from D-glucose: step 4/4.</text>
</comment>
<dbReference type="InterPro" id="IPR000771">
    <property type="entry name" value="FBA_II"/>
</dbReference>
<comment type="function">
    <text evidence="1">Catalyzes the aldol condensation of dihydroxyacetone phosphate (DHAP or glycerone-phosphate) with glyceraldehyde 3-phosphate (G3P) to form fructose 1,6-bisphosphate (FBP) in gluconeogenesis and the reverse reaction in glycolysis.</text>
</comment>
<protein>
    <recommendedName>
        <fullName evidence="1">Fructose-bisphosphate aldolase</fullName>
        <shortName evidence="1">FBP aldolase</shortName>
        <ecNumber evidence="1">4.1.2.13</ecNumber>
    </recommendedName>
</protein>
<keyword evidence="1" id="KW-0862">Zinc</keyword>
<dbReference type="PIRSF" id="PIRSF001359">
    <property type="entry name" value="F_bP_aldolase_II"/>
    <property type="match status" value="1"/>
</dbReference>
<dbReference type="Pfam" id="PF01116">
    <property type="entry name" value="F_bP_aldolase"/>
    <property type="match status" value="1"/>
</dbReference>
<dbReference type="EC" id="4.1.2.13" evidence="1"/>
<dbReference type="Gene3D" id="3.20.20.70">
    <property type="entry name" value="Aldolase class I"/>
    <property type="match status" value="1"/>
</dbReference>
<dbReference type="InterPro" id="IPR013785">
    <property type="entry name" value="Aldolase_TIM"/>
</dbReference>
<dbReference type="PANTHER" id="PTHR30304:SF0">
    <property type="entry name" value="D-TAGATOSE-1,6-BISPHOSPHATE ALDOLASE SUBUNIT GATY-RELATED"/>
    <property type="match status" value="1"/>
</dbReference>
<evidence type="ECO:0000313" key="3">
    <source>
        <dbReference type="Proteomes" id="UP000774617"/>
    </source>
</evidence>
<keyword evidence="1" id="KW-0324">Glycolysis</keyword>
<comment type="catalytic activity">
    <reaction evidence="1">
        <text>beta-D-fructose 1,6-bisphosphate = D-glyceraldehyde 3-phosphate + dihydroxyacetone phosphate</text>
        <dbReference type="Rhea" id="RHEA:14729"/>
        <dbReference type="ChEBI" id="CHEBI:32966"/>
        <dbReference type="ChEBI" id="CHEBI:57642"/>
        <dbReference type="ChEBI" id="CHEBI:59776"/>
        <dbReference type="EC" id="4.1.2.13"/>
    </reaction>
</comment>
<dbReference type="SUPFAM" id="SSF51569">
    <property type="entry name" value="Aldolase"/>
    <property type="match status" value="1"/>
</dbReference>
<accession>A0ABQ8GR79</accession>
<comment type="cofactor">
    <cofactor evidence="1">
        <name>Zn(2+)</name>
        <dbReference type="ChEBI" id="CHEBI:29105"/>
    </cofactor>
    <text evidence="1">Binds 2 Zn(2+) ions per subunit. One is catalytic and the other provides a structural contribution.</text>
</comment>
<dbReference type="PANTHER" id="PTHR30304">
    <property type="entry name" value="D-TAGATOSE-1,6-BISPHOSPHATE ALDOLASE"/>
    <property type="match status" value="1"/>
</dbReference>
<keyword evidence="1" id="KW-0456">Lyase</keyword>